<protein>
    <submittedName>
        <fullName evidence="5">Ribosomal RNA small subunit methyltransferase A</fullName>
        <ecNumber evidence="5">2.1.1.182</ecNumber>
    </submittedName>
</protein>
<dbReference type="GO" id="GO:0052908">
    <property type="term" value="F:16S rRNA (adenine(1518)-N(6)/adenine(1519)-N(6))-dimethyltransferase activity"/>
    <property type="evidence" value="ECO:0007669"/>
    <property type="project" value="UniProtKB-EC"/>
</dbReference>
<dbReference type="Proteomes" id="UP000094067">
    <property type="component" value="Unassembled WGS sequence"/>
</dbReference>
<reference evidence="5 6" key="1">
    <citation type="submission" date="2016-07" db="EMBL/GenBank/DDBJ databases">
        <title>Characterization of isolates of Eisenbergiella tayi derived from blood cultures, using whole genome sequencing.</title>
        <authorList>
            <person name="Burdz T."/>
            <person name="Wiebe D."/>
            <person name="Huynh C."/>
            <person name="Bernard K."/>
        </authorList>
    </citation>
    <scope>NUCLEOTIDE SEQUENCE [LARGE SCALE GENOMIC DNA]</scope>
    <source>
        <strain evidence="5 6">NML 110608</strain>
    </source>
</reference>
<sequence length="260" mass="29879">MAVIKGLEWTFDTAAEVYEKMRPGYVEELYRDIFQYIPVDESSNVVEIGIGGGQATPPVVKTGCKLTAVEYGEALSEICREKFKEYPRFSVATLKFEDYVCEPDSCDFIYSASAFHWIPEETGYRKVFEMLKSGGVFARFANHPYKDKGREDIHEALQRIYAVYMPNSSAPEEYSDADAKRRAEIAYKYGFTDIFYKLYHRTRTFTADEYITLLGTYSDHIAIEEKTRMKFFSEIKDAINGLGGQITIYDTIDLQLARKP</sequence>
<feature type="domain" description="Methyltransferase type 11" evidence="4">
    <location>
        <begin position="46"/>
        <end position="138"/>
    </location>
</feature>
<dbReference type="InterPro" id="IPR051052">
    <property type="entry name" value="Diverse_substrate_MTase"/>
</dbReference>
<dbReference type="Pfam" id="PF08241">
    <property type="entry name" value="Methyltransf_11"/>
    <property type="match status" value="1"/>
</dbReference>
<keyword evidence="3 5" id="KW-0808">Transferase</keyword>
<dbReference type="CDD" id="cd02440">
    <property type="entry name" value="AdoMet_MTases"/>
    <property type="match status" value="1"/>
</dbReference>
<evidence type="ECO:0000256" key="2">
    <source>
        <dbReference type="ARBA" id="ARBA00022603"/>
    </source>
</evidence>
<evidence type="ECO:0000259" key="4">
    <source>
        <dbReference type="Pfam" id="PF08241"/>
    </source>
</evidence>
<gene>
    <name evidence="5" type="primary">rsmA_2</name>
    <name evidence="5" type="ORF">BEI61_01265</name>
</gene>
<dbReference type="PANTHER" id="PTHR44942">
    <property type="entry name" value="METHYLTRANSF_11 DOMAIN-CONTAINING PROTEIN"/>
    <property type="match status" value="1"/>
</dbReference>
<evidence type="ECO:0000313" key="6">
    <source>
        <dbReference type="Proteomes" id="UP000094067"/>
    </source>
</evidence>
<comment type="similarity">
    <text evidence="1">Belongs to the methyltransferase superfamily.</text>
</comment>
<dbReference type="Gene3D" id="3.40.50.150">
    <property type="entry name" value="Vaccinia Virus protein VP39"/>
    <property type="match status" value="1"/>
</dbReference>
<dbReference type="AlphaFoldDB" id="A0A1E3AA51"/>
<evidence type="ECO:0000313" key="5">
    <source>
        <dbReference type="EMBL" id="ODM05377.1"/>
    </source>
</evidence>
<evidence type="ECO:0000256" key="1">
    <source>
        <dbReference type="ARBA" id="ARBA00008361"/>
    </source>
</evidence>
<proteinExistence type="inferred from homology"/>
<comment type="caution">
    <text evidence="5">The sequence shown here is derived from an EMBL/GenBank/DDBJ whole genome shotgun (WGS) entry which is preliminary data.</text>
</comment>
<dbReference type="PANTHER" id="PTHR44942:SF4">
    <property type="entry name" value="METHYLTRANSFERASE TYPE 11 DOMAIN-CONTAINING PROTEIN"/>
    <property type="match status" value="1"/>
</dbReference>
<dbReference type="PATRIC" id="fig|1432052.4.peg.1420"/>
<dbReference type="SUPFAM" id="SSF53335">
    <property type="entry name" value="S-adenosyl-L-methionine-dependent methyltransferases"/>
    <property type="match status" value="1"/>
</dbReference>
<dbReference type="EMBL" id="MCGH01000002">
    <property type="protein sequence ID" value="ODM05377.1"/>
    <property type="molecule type" value="Genomic_DNA"/>
</dbReference>
<keyword evidence="2 5" id="KW-0489">Methyltransferase</keyword>
<dbReference type="InterPro" id="IPR013216">
    <property type="entry name" value="Methyltransf_11"/>
</dbReference>
<dbReference type="InterPro" id="IPR029063">
    <property type="entry name" value="SAM-dependent_MTases_sf"/>
</dbReference>
<accession>A0A1E3AA51</accession>
<dbReference type="RefSeq" id="WP_069151666.1">
    <property type="nucleotide sequence ID" value="NZ_DAWDRA010000681.1"/>
</dbReference>
<organism evidence="5 6">
    <name type="scientific">Eisenbergiella tayi</name>
    <dbReference type="NCBI Taxonomy" id="1432052"/>
    <lineage>
        <taxon>Bacteria</taxon>
        <taxon>Bacillati</taxon>
        <taxon>Bacillota</taxon>
        <taxon>Clostridia</taxon>
        <taxon>Lachnospirales</taxon>
        <taxon>Lachnospiraceae</taxon>
        <taxon>Eisenbergiella</taxon>
    </lineage>
</organism>
<name>A0A1E3AA51_9FIRM</name>
<evidence type="ECO:0000256" key="3">
    <source>
        <dbReference type="ARBA" id="ARBA00022679"/>
    </source>
</evidence>
<dbReference type="EC" id="2.1.1.182" evidence="5"/>